<proteinExistence type="predicted"/>
<gene>
    <name evidence="8" type="ORF">H5V44_06465</name>
</gene>
<dbReference type="EMBL" id="JACKXD010000002">
    <property type="protein sequence ID" value="MBB6645933.1"/>
    <property type="molecule type" value="Genomic_DNA"/>
</dbReference>
<dbReference type="PANTHER" id="PTHR34192:SF10">
    <property type="entry name" value="PLASTOCYANIN MAJOR ISOFORM, CHLOROPLASTIC-RELATED"/>
    <property type="match status" value="1"/>
</dbReference>
<comment type="caution">
    <text evidence="8">The sequence shown here is derived from an EMBL/GenBank/DDBJ whole genome shotgun (WGS) entry which is preliminary data.</text>
</comment>
<dbReference type="GO" id="GO:0009055">
    <property type="term" value="F:electron transfer activity"/>
    <property type="evidence" value="ECO:0007669"/>
    <property type="project" value="InterPro"/>
</dbReference>
<dbReference type="PROSITE" id="PS00196">
    <property type="entry name" value="COPPER_BLUE"/>
    <property type="match status" value="1"/>
</dbReference>
<name>A0A7J9SHU3_9EURY</name>
<dbReference type="RefSeq" id="WP_185192295.1">
    <property type="nucleotide sequence ID" value="NZ_JACKXD010000002.1"/>
</dbReference>
<dbReference type="PANTHER" id="PTHR34192">
    <property type="entry name" value="PLASTOCYANIN MAJOR ISOFORM, CHLOROPLASTIC-RELATED"/>
    <property type="match status" value="1"/>
</dbReference>
<dbReference type="AlphaFoldDB" id="A0A7J9SHU3"/>
<keyword evidence="4" id="KW-0249">Electron transport</keyword>
<evidence type="ECO:0000256" key="6">
    <source>
        <dbReference type="ARBA" id="ARBA00023136"/>
    </source>
</evidence>
<evidence type="ECO:0000256" key="5">
    <source>
        <dbReference type="ARBA" id="ARBA00023008"/>
    </source>
</evidence>
<evidence type="ECO:0000313" key="8">
    <source>
        <dbReference type="EMBL" id="MBB6645933.1"/>
    </source>
</evidence>
<sequence>MRGHESPERDAVSRRRALAAIGTAAVVGVAGCAGGGASAQDDYDVGMTAVAFDPVEITVSAGDTVVWANTSSRGHTVTAYDSGIPEDATFFASGGYDSTAAARDAYGSELGGLIESGASWSHTFEVPGEYEYFCIPHEASGMVGTVVVEE</sequence>
<feature type="domain" description="Blue (type 1) copper" evidence="7">
    <location>
        <begin position="44"/>
        <end position="149"/>
    </location>
</feature>
<protein>
    <submittedName>
        <fullName evidence="8">Halocyanin</fullName>
    </submittedName>
</protein>
<keyword evidence="2" id="KW-0813">Transport</keyword>
<dbReference type="CDD" id="cd04220">
    <property type="entry name" value="Halocyanin"/>
    <property type="match status" value="1"/>
</dbReference>
<dbReference type="InterPro" id="IPR008972">
    <property type="entry name" value="Cupredoxin"/>
</dbReference>
<dbReference type="PROSITE" id="PS51257">
    <property type="entry name" value="PROKAR_LIPOPROTEIN"/>
    <property type="match status" value="1"/>
</dbReference>
<dbReference type="GO" id="GO:0005507">
    <property type="term" value="F:copper ion binding"/>
    <property type="evidence" value="ECO:0007669"/>
    <property type="project" value="InterPro"/>
</dbReference>
<evidence type="ECO:0000259" key="7">
    <source>
        <dbReference type="Pfam" id="PF00127"/>
    </source>
</evidence>
<keyword evidence="5" id="KW-0186">Copper</keyword>
<evidence type="ECO:0000256" key="1">
    <source>
        <dbReference type="ARBA" id="ARBA00004370"/>
    </source>
</evidence>
<dbReference type="GO" id="GO:0016020">
    <property type="term" value="C:membrane"/>
    <property type="evidence" value="ECO:0007669"/>
    <property type="project" value="UniProtKB-SubCell"/>
</dbReference>
<reference evidence="8 9" key="1">
    <citation type="submission" date="2020-08" db="EMBL/GenBank/DDBJ databases">
        <authorList>
            <person name="Seo M.-J."/>
        </authorList>
    </citation>
    <scope>NUCLEOTIDE SEQUENCE [LARGE SCALE GENOMIC DNA]</scope>
    <source>
        <strain evidence="8 9">MBLA0160</strain>
    </source>
</reference>
<keyword evidence="6" id="KW-0472">Membrane</keyword>
<evidence type="ECO:0000256" key="4">
    <source>
        <dbReference type="ARBA" id="ARBA00022982"/>
    </source>
</evidence>
<keyword evidence="9" id="KW-1185">Reference proteome</keyword>
<dbReference type="InterPro" id="IPR000923">
    <property type="entry name" value="BlueCu_1"/>
</dbReference>
<dbReference type="InterPro" id="IPR006311">
    <property type="entry name" value="TAT_signal"/>
</dbReference>
<dbReference type="Proteomes" id="UP000546257">
    <property type="component" value="Unassembled WGS sequence"/>
</dbReference>
<evidence type="ECO:0000256" key="2">
    <source>
        <dbReference type="ARBA" id="ARBA00022448"/>
    </source>
</evidence>
<evidence type="ECO:0000313" key="9">
    <source>
        <dbReference type="Proteomes" id="UP000546257"/>
    </source>
</evidence>
<keyword evidence="3" id="KW-0479">Metal-binding</keyword>
<evidence type="ECO:0000256" key="3">
    <source>
        <dbReference type="ARBA" id="ARBA00022723"/>
    </source>
</evidence>
<organism evidence="8 9">
    <name type="scientific">Halobellus ruber</name>
    <dbReference type="NCBI Taxonomy" id="2761102"/>
    <lineage>
        <taxon>Archaea</taxon>
        <taxon>Methanobacteriati</taxon>
        <taxon>Methanobacteriota</taxon>
        <taxon>Stenosarchaea group</taxon>
        <taxon>Halobacteria</taxon>
        <taxon>Halobacteriales</taxon>
        <taxon>Haloferacaceae</taxon>
        <taxon>Halobellus</taxon>
    </lineage>
</organism>
<dbReference type="InterPro" id="IPR028871">
    <property type="entry name" value="BlueCu_1_BS"/>
</dbReference>
<accession>A0A7J9SHU3</accession>
<dbReference type="PROSITE" id="PS51318">
    <property type="entry name" value="TAT"/>
    <property type="match status" value="1"/>
</dbReference>
<dbReference type="Pfam" id="PF00127">
    <property type="entry name" value="Copper-bind"/>
    <property type="match status" value="1"/>
</dbReference>
<dbReference type="Gene3D" id="2.60.40.420">
    <property type="entry name" value="Cupredoxins - blue copper proteins"/>
    <property type="match status" value="1"/>
</dbReference>
<comment type="subcellular location">
    <subcellularLocation>
        <location evidence="1">Membrane</location>
    </subcellularLocation>
</comment>
<dbReference type="SUPFAM" id="SSF49503">
    <property type="entry name" value="Cupredoxins"/>
    <property type="match status" value="1"/>
</dbReference>